<dbReference type="AlphaFoldDB" id="A0AAW0M3W7"/>
<dbReference type="Pfam" id="PF00560">
    <property type="entry name" value="LRR_1"/>
    <property type="match status" value="3"/>
</dbReference>
<dbReference type="GO" id="GO:0016301">
    <property type="term" value="F:kinase activity"/>
    <property type="evidence" value="ECO:0007669"/>
    <property type="project" value="UniProtKB-KW"/>
</dbReference>
<keyword evidence="3" id="KW-0732">Signal</keyword>
<organism evidence="8">
    <name type="scientific">Quercus suber</name>
    <name type="common">Cork oak</name>
    <dbReference type="NCBI Taxonomy" id="58331"/>
    <lineage>
        <taxon>Eukaryota</taxon>
        <taxon>Viridiplantae</taxon>
        <taxon>Streptophyta</taxon>
        <taxon>Embryophyta</taxon>
        <taxon>Tracheophyta</taxon>
        <taxon>Spermatophyta</taxon>
        <taxon>Magnoliopsida</taxon>
        <taxon>eudicotyledons</taxon>
        <taxon>Gunneridae</taxon>
        <taxon>Pentapetalae</taxon>
        <taxon>rosids</taxon>
        <taxon>fabids</taxon>
        <taxon>Fagales</taxon>
        <taxon>Fagaceae</taxon>
        <taxon>Quercus</taxon>
    </lineage>
</organism>
<dbReference type="Gene3D" id="3.80.10.10">
    <property type="entry name" value="Ribonuclease Inhibitor"/>
    <property type="match status" value="1"/>
</dbReference>
<evidence type="ECO:0000256" key="6">
    <source>
        <dbReference type="ARBA" id="ARBA00023170"/>
    </source>
</evidence>
<sequence>KSLHFLSSFTNRSRLQTLELEVNQFDGVLPNSISNLSNELIELYFGNNEISGTIPESLTNLVNLIILGLNDNHFIGVIPIAFGKFEKMQSLGIPNLCQMDPNVHKFLVSILEIGLACSMESPKDRMKMKEVTRELHLIKNAFLGTAIRRCEFRRIQFDNYNKEEWRFEDITNHEPFAYVNKFYYLFYVTQIIYYSFF</sequence>
<comment type="subcellular location">
    <subcellularLocation>
        <location evidence="1">Membrane</location>
        <topology evidence="1">Single-pass type I membrane protein</topology>
    </subcellularLocation>
</comment>
<keyword evidence="8" id="KW-0418">Kinase</keyword>
<keyword evidence="8" id="KW-0808">Transferase</keyword>
<keyword evidence="2" id="KW-0433">Leucine-rich repeat</keyword>
<keyword evidence="6 8" id="KW-0675">Receptor</keyword>
<keyword evidence="5" id="KW-0472">Membrane</keyword>
<reference evidence="8" key="2">
    <citation type="journal article" date="2018" name="Sci. Data">
        <title>The draft genome sequence of cork oak.</title>
        <authorList>
            <person name="Ramos A.M."/>
            <person name="Usie A."/>
            <person name="Barbosa P."/>
            <person name="Barros P.M."/>
            <person name="Capote T."/>
            <person name="Chaves I."/>
            <person name="Simoes F."/>
            <person name="Abreu I."/>
            <person name="Carrasquinho I."/>
            <person name="Faro C."/>
            <person name="Guimaraes J.B."/>
            <person name="Mendonca D."/>
            <person name="Nobrega F."/>
            <person name="Rodrigues L."/>
            <person name="Saibo N.J.M."/>
            <person name="Varela M.C."/>
            <person name="Egas C."/>
            <person name="Matos J."/>
            <person name="Miguel C.M."/>
            <person name="Oliveira M.M."/>
            <person name="Ricardo C.P."/>
            <person name="Goncalves S."/>
        </authorList>
    </citation>
    <scope>NUCLEOTIDE SEQUENCE [LARGE SCALE GENOMIC DNA]</scope>
    <source>
        <strain evidence="8">HL8</strain>
    </source>
</reference>
<proteinExistence type="predicted"/>
<evidence type="ECO:0000256" key="5">
    <source>
        <dbReference type="ARBA" id="ARBA00023136"/>
    </source>
</evidence>
<evidence type="ECO:0000256" key="4">
    <source>
        <dbReference type="ARBA" id="ARBA00022737"/>
    </source>
</evidence>
<evidence type="ECO:0000256" key="7">
    <source>
        <dbReference type="ARBA" id="ARBA00023180"/>
    </source>
</evidence>
<dbReference type="InterPro" id="IPR032675">
    <property type="entry name" value="LRR_dom_sf"/>
</dbReference>
<evidence type="ECO:0000256" key="2">
    <source>
        <dbReference type="ARBA" id="ARBA00022614"/>
    </source>
</evidence>
<dbReference type="SUPFAM" id="SSF52058">
    <property type="entry name" value="L domain-like"/>
    <property type="match status" value="1"/>
</dbReference>
<dbReference type="GO" id="GO:0016020">
    <property type="term" value="C:membrane"/>
    <property type="evidence" value="ECO:0007669"/>
    <property type="project" value="UniProtKB-SubCell"/>
</dbReference>
<dbReference type="EMBL" id="PKMF04000027">
    <property type="protein sequence ID" value="KAK7857466.1"/>
    <property type="molecule type" value="Genomic_DNA"/>
</dbReference>
<evidence type="ECO:0000256" key="3">
    <source>
        <dbReference type="ARBA" id="ARBA00022729"/>
    </source>
</evidence>
<accession>A0AAW0M3W7</accession>
<keyword evidence="7" id="KW-0325">Glycoprotein</keyword>
<reference evidence="8" key="3">
    <citation type="submission" date="2023-07" db="EMBL/GenBank/DDBJ databases">
        <title>An improved reference 1 genome and first organelle genomes of Quercus suber.</title>
        <authorList>
            <consortium name="Genosuber Consortium"/>
            <person name="Usie A."/>
            <person name="Serra O."/>
            <person name="Barros P."/>
        </authorList>
    </citation>
    <scope>NUCLEOTIDE SEQUENCE</scope>
    <source>
        <strain evidence="8">HL8</strain>
        <tissue evidence="8">Leaves</tissue>
    </source>
</reference>
<comment type="caution">
    <text evidence="8">The sequence shown here is derived from an EMBL/GenBank/DDBJ whole genome shotgun (WGS) entry which is preliminary data.</text>
</comment>
<evidence type="ECO:0000313" key="8">
    <source>
        <dbReference type="EMBL" id="KAK7857466.1"/>
    </source>
</evidence>
<feature type="non-terminal residue" evidence="8">
    <location>
        <position position="1"/>
    </location>
</feature>
<protein>
    <submittedName>
        <fullName evidence="8">Lrr receptor-like serine/threonine-protein kinase efr</fullName>
    </submittedName>
</protein>
<dbReference type="InterPro" id="IPR001611">
    <property type="entry name" value="Leu-rich_rpt"/>
</dbReference>
<dbReference type="PANTHER" id="PTHR48053">
    <property type="entry name" value="LEUCINE RICH REPEAT FAMILY PROTEIN, EXPRESSED"/>
    <property type="match status" value="1"/>
</dbReference>
<reference evidence="8" key="1">
    <citation type="submission" date="2017-12" db="EMBL/GenBank/DDBJ databases">
        <authorList>
            <person name="Barbosa P."/>
            <person name="Usie A."/>
            <person name="Ramos A.M."/>
        </authorList>
    </citation>
    <scope>NUCLEOTIDE SEQUENCE</scope>
    <source>
        <strain evidence="8">HL8</strain>
        <tissue evidence="8">Leaves</tissue>
    </source>
</reference>
<dbReference type="PANTHER" id="PTHR48053:SF126">
    <property type="entry name" value="MDIS1-INTERACTING RECEPTOR LIKE KINASE 2-LIKE ISOFORM X1"/>
    <property type="match status" value="1"/>
</dbReference>
<keyword evidence="4" id="KW-0677">Repeat</keyword>
<gene>
    <name evidence="8" type="primary">EFR_2</name>
    <name evidence="8" type="ORF">CFP56_017669</name>
</gene>
<evidence type="ECO:0000256" key="1">
    <source>
        <dbReference type="ARBA" id="ARBA00004479"/>
    </source>
</evidence>
<dbReference type="InterPro" id="IPR051716">
    <property type="entry name" value="Plant_RL_S/T_kinase"/>
</dbReference>
<name>A0AAW0M3W7_QUESU</name>
<dbReference type="FunFam" id="3.80.10.10:FF:000041">
    <property type="entry name" value="LRR receptor-like serine/threonine-protein kinase ERECTA"/>
    <property type="match status" value="1"/>
</dbReference>